<accession>A0A412G3B3</accession>
<name>A0A412G3B3_9FIRM</name>
<dbReference type="InterPro" id="IPR000600">
    <property type="entry name" value="ROK"/>
</dbReference>
<organism evidence="2 3">
    <name type="scientific">Holdemania filiformis</name>
    <dbReference type="NCBI Taxonomy" id="61171"/>
    <lineage>
        <taxon>Bacteria</taxon>
        <taxon>Bacillati</taxon>
        <taxon>Bacillota</taxon>
        <taxon>Erysipelotrichia</taxon>
        <taxon>Erysipelotrichales</taxon>
        <taxon>Erysipelotrichaceae</taxon>
        <taxon>Holdemania</taxon>
    </lineage>
</organism>
<reference evidence="2 3" key="1">
    <citation type="submission" date="2018-08" db="EMBL/GenBank/DDBJ databases">
        <title>A genome reference for cultivated species of the human gut microbiota.</title>
        <authorList>
            <person name="Zou Y."/>
            <person name="Xue W."/>
            <person name="Luo G."/>
        </authorList>
    </citation>
    <scope>NUCLEOTIDE SEQUENCE [LARGE SCALE GENOMIC DNA]</scope>
    <source>
        <strain evidence="2 3">AF24-29</strain>
    </source>
</reference>
<dbReference type="PANTHER" id="PTHR18964">
    <property type="entry name" value="ROK (REPRESSOR, ORF, KINASE) FAMILY"/>
    <property type="match status" value="1"/>
</dbReference>
<dbReference type="Pfam" id="PF00480">
    <property type="entry name" value="ROK"/>
    <property type="match status" value="1"/>
</dbReference>
<evidence type="ECO:0000256" key="1">
    <source>
        <dbReference type="ARBA" id="ARBA00006479"/>
    </source>
</evidence>
<evidence type="ECO:0000313" key="3">
    <source>
        <dbReference type="Proteomes" id="UP000284178"/>
    </source>
</evidence>
<evidence type="ECO:0000313" key="2">
    <source>
        <dbReference type="EMBL" id="RGR75026.1"/>
    </source>
</evidence>
<dbReference type="Gene3D" id="3.30.420.40">
    <property type="match status" value="2"/>
</dbReference>
<protein>
    <submittedName>
        <fullName evidence="2">ROK family protein</fullName>
    </submittedName>
</protein>
<sequence>MKTYLGIDLGGTNVRVAKVTRDGIVLAEVKRPSLAQEGPRRVMDNMMEMIREIPGYTECEGIGVGVPGPVDTINGKMLMATNLPGFELYPIAAELTQNFNMPAYVDNDANVAGLAEALVGAGKGLPVVYYVTISTGIGGALVVDGKVVSGKHGHAGEIANIIIDRNREKINHLNIGAVENEASGVAITRKGKALFGDQIRHAGDVFDLAKQGNPQAQAVVDDMAYDLAVMFSVIAHVADPWMFVIGGGMMQSKDVFLDKVVANFKNLVHVPMRDTLFEVAKLEEPGIIGAAMLPISHGN</sequence>
<proteinExistence type="inferred from homology"/>
<comment type="similarity">
    <text evidence="1">Belongs to the ROK (NagC/XylR) family.</text>
</comment>
<dbReference type="PANTHER" id="PTHR18964:SF149">
    <property type="entry name" value="BIFUNCTIONAL UDP-N-ACETYLGLUCOSAMINE 2-EPIMERASE_N-ACETYLMANNOSAMINE KINASE"/>
    <property type="match status" value="1"/>
</dbReference>
<dbReference type="RefSeq" id="WP_117894522.1">
    <property type="nucleotide sequence ID" value="NZ_CABJCV010000006.1"/>
</dbReference>
<dbReference type="InterPro" id="IPR043129">
    <property type="entry name" value="ATPase_NBD"/>
</dbReference>
<comment type="caution">
    <text evidence="2">The sequence shown here is derived from an EMBL/GenBank/DDBJ whole genome shotgun (WGS) entry which is preliminary data.</text>
</comment>
<dbReference type="Proteomes" id="UP000284178">
    <property type="component" value="Unassembled WGS sequence"/>
</dbReference>
<dbReference type="SUPFAM" id="SSF53067">
    <property type="entry name" value="Actin-like ATPase domain"/>
    <property type="match status" value="1"/>
</dbReference>
<gene>
    <name evidence="2" type="ORF">DWY25_06280</name>
</gene>
<dbReference type="EMBL" id="QRUP01000006">
    <property type="protein sequence ID" value="RGR75026.1"/>
    <property type="molecule type" value="Genomic_DNA"/>
</dbReference>
<dbReference type="AlphaFoldDB" id="A0A412G3B3"/>
<dbReference type="GeneID" id="83015011"/>
<keyword evidence="3" id="KW-1185">Reference proteome</keyword>